<accession>A0A654ZSA0</accession>
<protein>
    <submittedName>
        <fullName evidence="2">Uncharacterized protein</fullName>
    </submittedName>
</protein>
<dbReference type="Proteomes" id="UP000050164">
    <property type="component" value="Unassembled WGS sequence"/>
</dbReference>
<evidence type="ECO:0000313" key="8">
    <source>
        <dbReference type="Proteomes" id="UP000050164"/>
    </source>
</evidence>
<evidence type="ECO:0000313" key="4">
    <source>
        <dbReference type="EMBL" id="COX19134.1"/>
    </source>
</evidence>
<dbReference type="Proteomes" id="UP000046680">
    <property type="component" value="Unassembled WGS sequence"/>
</dbReference>
<dbReference type="EMBL" id="CSAD01001099">
    <property type="protein sequence ID" value="COW85287.1"/>
    <property type="molecule type" value="Genomic_DNA"/>
</dbReference>
<evidence type="ECO:0000313" key="5">
    <source>
        <dbReference type="Proteomes" id="UP000039021"/>
    </source>
</evidence>
<sequence>MIFSNSVSTISRARKPTNIGVMAPNSMPPVANATKCDEIRLSSIISTRMTLTRSGISSVMPSSFSTPRQ</sequence>
<dbReference type="AlphaFoldDB" id="A0A654ZSA0"/>
<name>A0A654ZSA0_MYCTX</name>
<dbReference type="EMBL" id="CGCX01000886">
    <property type="protein sequence ID" value="CFR85084.1"/>
    <property type="molecule type" value="Genomic_DNA"/>
</dbReference>
<evidence type="ECO:0000313" key="1">
    <source>
        <dbReference type="EMBL" id="CFR85084.1"/>
    </source>
</evidence>
<dbReference type="Proteomes" id="UP000045842">
    <property type="component" value="Unassembled WGS sequence"/>
</dbReference>
<dbReference type="EMBL" id="CNFT01000230">
    <property type="protein sequence ID" value="CKR39425.1"/>
    <property type="molecule type" value="Genomic_DNA"/>
</dbReference>
<evidence type="ECO:0000313" key="2">
    <source>
        <dbReference type="EMBL" id="CKR39425.1"/>
    </source>
</evidence>
<evidence type="ECO:0000313" key="3">
    <source>
        <dbReference type="EMBL" id="COW85287.1"/>
    </source>
</evidence>
<gene>
    <name evidence="1" type="ORF">ERS007657_02341</name>
    <name evidence="3" type="ORF">ERS007679_04394</name>
    <name evidence="4" type="ORF">ERS007739_00836</name>
    <name evidence="2" type="ORF">ERS027659_01303</name>
</gene>
<reference evidence="5 6" key="1">
    <citation type="submission" date="2015-03" db="EMBL/GenBank/DDBJ databases">
        <authorList>
            <consortium name="Pathogen Informatics"/>
        </authorList>
    </citation>
    <scope>NUCLEOTIDE SEQUENCE [LARGE SCALE GENOMIC DNA]</scope>
    <source>
        <strain evidence="2 8">Bir 185</strain>
        <strain evidence="1 7">C09601061</strain>
        <strain evidence="3 6">G09801536</strain>
        <strain evidence="5">N09902308</strain>
    </source>
</reference>
<evidence type="ECO:0000313" key="7">
    <source>
        <dbReference type="Proteomes" id="UP000046680"/>
    </source>
</evidence>
<dbReference type="EMBL" id="CSBK01000274">
    <property type="protein sequence ID" value="COX19134.1"/>
    <property type="molecule type" value="Genomic_DNA"/>
</dbReference>
<organism evidence="2 8">
    <name type="scientific">Mycobacterium tuberculosis</name>
    <dbReference type="NCBI Taxonomy" id="1773"/>
    <lineage>
        <taxon>Bacteria</taxon>
        <taxon>Bacillati</taxon>
        <taxon>Actinomycetota</taxon>
        <taxon>Actinomycetes</taxon>
        <taxon>Mycobacteriales</taxon>
        <taxon>Mycobacteriaceae</taxon>
        <taxon>Mycobacterium</taxon>
        <taxon>Mycobacterium tuberculosis complex</taxon>
    </lineage>
</organism>
<reference evidence="4" key="2">
    <citation type="submission" date="2015-03" db="EMBL/GenBank/DDBJ databases">
        <authorList>
            <consortium name="Pathogen Informatics"/>
            <person name="Murphy D."/>
        </authorList>
    </citation>
    <scope>NUCLEOTIDE SEQUENCE</scope>
    <source>
        <strain evidence="4">N09902308</strain>
    </source>
</reference>
<proteinExistence type="predicted"/>
<dbReference type="Proteomes" id="UP000039021">
    <property type="component" value="Unassembled WGS sequence"/>
</dbReference>
<evidence type="ECO:0000313" key="6">
    <source>
        <dbReference type="Proteomes" id="UP000045842"/>
    </source>
</evidence>